<dbReference type="Gramene" id="PUV26773">
    <property type="protein sequence ID" value="PUV26773"/>
    <property type="gene ID" value="PAHAL_J012600"/>
</dbReference>
<feature type="domain" description="Retrotransposon gag" evidence="2">
    <location>
        <begin position="59"/>
        <end position="154"/>
    </location>
</feature>
<feature type="compositionally biased region" description="Low complexity" evidence="1">
    <location>
        <begin position="239"/>
        <end position="253"/>
    </location>
</feature>
<feature type="compositionally biased region" description="Polar residues" evidence="1">
    <location>
        <begin position="189"/>
        <end position="209"/>
    </location>
</feature>
<dbReference type="PANTHER" id="PTHR35046">
    <property type="entry name" value="ZINC KNUCKLE (CCHC-TYPE) FAMILY PROTEIN"/>
    <property type="match status" value="1"/>
</dbReference>
<protein>
    <recommendedName>
        <fullName evidence="2">Retrotransposon gag domain-containing protein</fullName>
    </recommendedName>
</protein>
<sequence length="411" mass="46375">MGGQRPHEVHNNDIAFSKIKFKIPSFDGKYDPDAFLTWEMAVEQKFTCHDFPENACVRAATSEFTDFAYIWWIEHGKKNPNNMPQTWDALKRIMRARFVPSYYARDLLNQLQQLKQGTKSVEEYYQELQMGMLLCNLEEDVEPTMARFLGGLNREIQDILAYKEYTNITRLFHLACKAEREVQGRRASTRTNISAGRNFSMQPRSSIPSTGRAAAPYSSSARTAAPPSSDKPRDNPANSAAKTTQKPATTTSSVASTGRTRDVQCHRYKGFGHVMRDCPSKHVLVVKNDGEYSSTSELYEDILALLAADHAGSEGYSEEHINAAEADHYESLIAQRVLSAQMEKAEQNQRHTLFQTKCVIKEHSCRVIIDGGSCNNLASSDMVEKLALTTQPHPHPYCIQWLNNTVFLPIP</sequence>
<dbReference type="AlphaFoldDB" id="A0A2T7AA04"/>
<organism evidence="3">
    <name type="scientific">Panicum hallii</name>
    <dbReference type="NCBI Taxonomy" id="206008"/>
    <lineage>
        <taxon>Eukaryota</taxon>
        <taxon>Viridiplantae</taxon>
        <taxon>Streptophyta</taxon>
        <taxon>Embryophyta</taxon>
        <taxon>Tracheophyta</taxon>
        <taxon>Spermatophyta</taxon>
        <taxon>Magnoliopsida</taxon>
        <taxon>Liliopsida</taxon>
        <taxon>Poales</taxon>
        <taxon>Poaceae</taxon>
        <taxon>PACMAD clade</taxon>
        <taxon>Panicoideae</taxon>
        <taxon>Panicodae</taxon>
        <taxon>Paniceae</taxon>
        <taxon>Panicinae</taxon>
        <taxon>Panicum</taxon>
        <taxon>Panicum sect. Panicum</taxon>
    </lineage>
</organism>
<evidence type="ECO:0000259" key="2">
    <source>
        <dbReference type="Pfam" id="PF03732"/>
    </source>
</evidence>
<dbReference type="Proteomes" id="UP000243499">
    <property type="component" value="Unassembled WGS sequence"/>
</dbReference>
<dbReference type="EMBL" id="KZ794411">
    <property type="protein sequence ID" value="PUV26773.1"/>
    <property type="molecule type" value="Genomic_DNA"/>
</dbReference>
<dbReference type="InterPro" id="IPR005162">
    <property type="entry name" value="Retrotrans_gag_dom"/>
</dbReference>
<feature type="compositionally biased region" description="Low complexity" evidence="1">
    <location>
        <begin position="213"/>
        <end position="228"/>
    </location>
</feature>
<dbReference type="Gene3D" id="2.40.70.10">
    <property type="entry name" value="Acid Proteases"/>
    <property type="match status" value="1"/>
</dbReference>
<gene>
    <name evidence="3" type="ORF">PAHAL_J012600</name>
</gene>
<dbReference type="CDD" id="cd00303">
    <property type="entry name" value="retropepsin_like"/>
    <property type="match status" value="1"/>
</dbReference>
<feature type="region of interest" description="Disordered" evidence="1">
    <location>
        <begin position="183"/>
        <end position="259"/>
    </location>
</feature>
<reference evidence="3" key="1">
    <citation type="submission" date="2018-04" db="EMBL/GenBank/DDBJ databases">
        <title>WGS assembly of Panicum hallii.</title>
        <authorList>
            <person name="Lovell J."/>
            <person name="Jenkins J."/>
            <person name="Lowry D."/>
            <person name="Mamidi S."/>
            <person name="Sreedasyam A."/>
            <person name="Weng X."/>
            <person name="Barry K."/>
            <person name="Bonette J."/>
            <person name="Campitelli B."/>
            <person name="Daum C."/>
            <person name="Gordon S."/>
            <person name="Gould B."/>
            <person name="Lipzen A."/>
            <person name="Macqueen A."/>
            <person name="Palacio-Mejia J."/>
            <person name="Plott C."/>
            <person name="Shakirov E."/>
            <person name="Shu S."/>
            <person name="Yoshinaga Y."/>
            <person name="Zane M."/>
            <person name="Rokhsar D."/>
            <person name="Grimwood J."/>
            <person name="Schmutz J."/>
            <person name="Juenger T."/>
        </authorList>
    </citation>
    <scope>NUCLEOTIDE SEQUENCE [LARGE SCALE GENOMIC DNA]</scope>
    <source>
        <strain evidence="3">FIL2</strain>
    </source>
</reference>
<name>A0A2T7AA04_9POAL</name>
<proteinExistence type="predicted"/>
<dbReference type="InterPro" id="IPR021109">
    <property type="entry name" value="Peptidase_aspartic_dom_sf"/>
</dbReference>
<accession>A0A2T7AA04</accession>
<evidence type="ECO:0000313" key="3">
    <source>
        <dbReference type="EMBL" id="PUV26773.1"/>
    </source>
</evidence>
<evidence type="ECO:0000256" key="1">
    <source>
        <dbReference type="SAM" id="MobiDB-lite"/>
    </source>
</evidence>
<dbReference type="PANTHER" id="PTHR35046:SF9">
    <property type="entry name" value="RNA-DIRECTED DNA POLYMERASE"/>
    <property type="match status" value="1"/>
</dbReference>
<dbReference type="Pfam" id="PF03732">
    <property type="entry name" value="Retrotrans_gag"/>
    <property type="match status" value="1"/>
</dbReference>